<evidence type="ECO:0000256" key="1">
    <source>
        <dbReference type="SAM" id="MobiDB-lite"/>
    </source>
</evidence>
<reference evidence="2 3" key="1">
    <citation type="submission" date="2023-12" db="EMBL/GenBank/DDBJ databases">
        <title>Baltic Sea Cyanobacteria.</title>
        <authorList>
            <person name="Delbaje E."/>
            <person name="Fewer D.P."/>
            <person name="Shishido T.K."/>
        </authorList>
    </citation>
    <scope>NUCLEOTIDE SEQUENCE [LARGE SCALE GENOMIC DNA]</scope>
    <source>
        <strain evidence="2 3">UHCC 0139</strain>
    </source>
</reference>
<feature type="region of interest" description="Disordered" evidence="1">
    <location>
        <begin position="89"/>
        <end position="109"/>
    </location>
</feature>
<protein>
    <submittedName>
        <fullName evidence="2">Uncharacterized protein</fullName>
    </submittedName>
</protein>
<organism evidence="2 3">
    <name type="scientific">Cyanobium gracile UHCC 0139</name>
    <dbReference type="NCBI Taxonomy" id="3110308"/>
    <lineage>
        <taxon>Bacteria</taxon>
        <taxon>Bacillati</taxon>
        <taxon>Cyanobacteriota</taxon>
        <taxon>Cyanophyceae</taxon>
        <taxon>Synechococcales</taxon>
        <taxon>Prochlorococcaceae</taxon>
        <taxon>Cyanobium</taxon>
    </lineage>
</organism>
<keyword evidence="3" id="KW-1185">Reference proteome</keyword>
<feature type="compositionally biased region" description="Basic and acidic residues" evidence="1">
    <location>
        <begin position="98"/>
        <end position="109"/>
    </location>
</feature>
<gene>
    <name evidence="2" type="ORF">VB738_13980</name>
</gene>
<accession>A0ABU5RX53</accession>
<sequence>MPSQQRPPWPSLRSRRLPGQAGLILGLVVLAAFGSLERRAEAASGPILEVVRSICLSAFETELAQSGKKAPDGMASFACNCVADRISSGSSIASARSSCRDATSKRYPI</sequence>
<dbReference type="Proteomes" id="UP001304461">
    <property type="component" value="Unassembled WGS sequence"/>
</dbReference>
<proteinExistence type="predicted"/>
<dbReference type="RefSeq" id="WP_323306320.1">
    <property type="nucleotide sequence ID" value="NZ_JAYGHX010000010.1"/>
</dbReference>
<evidence type="ECO:0000313" key="2">
    <source>
        <dbReference type="EMBL" id="MEA5392367.1"/>
    </source>
</evidence>
<dbReference type="EMBL" id="JAYGHX010000010">
    <property type="protein sequence ID" value="MEA5392367.1"/>
    <property type="molecule type" value="Genomic_DNA"/>
</dbReference>
<comment type="caution">
    <text evidence="2">The sequence shown here is derived from an EMBL/GenBank/DDBJ whole genome shotgun (WGS) entry which is preliminary data.</text>
</comment>
<name>A0ABU5RX53_9CYAN</name>
<evidence type="ECO:0000313" key="3">
    <source>
        <dbReference type="Proteomes" id="UP001304461"/>
    </source>
</evidence>